<dbReference type="InterPro" id="IPR001525">
    <property type="entry name" value="C5_MeTfrase"/>
</dbReference>
<proteinExistence type="inferred from homology"/>
<evidence type="ECO:0000256" key="5">
    <source>
        <dbReference type="ARBA" id="ARBA00022747"/>
    </source>
</evidence>
<keyword evidence="5" id="KW-0680">Restriction system</keyword>
<dbReference type="GO" id="GO:0044027">
    <property type="term" value="P:negative regulation of gene expression via chromosomal CpG island methylation"/>
    <property type="evidence" value="ECO:0007669"/>
    <property type="project" value="TreeGrafter"/>
</dbReference>
<dbReference type="Gene3D" id="3.40.50.150">
    <property type="entry name" value="Vaccinia Virus protein VP39"/>
    <property type="match status" value="1"/>
</dbReference>
<sequence>MHVIELFAGAAGLAQGFERAGDYETIAYYDNFAPAQSTFLANRPGAAYFKQDVSELQAHAVQETLAGRTLHGILGGPPCQGFSLAGKKQPQNVINQLVLAYARVVTQIQPFFLMMENVPQLLFHPLFQPLMDQIEQHYLVTYGILNAARYGTPQTRHRLILIAYRRDLNLQPTLPVPTHGKYGQSLYSYYLPSSDDRVKLTKKSAPHIFGADPIIKARIARQLDQVSTEISACLKPLVTVQNAIGDVIGVTENSNATVPYTKQATNDYQRRLRSTCGEVANCTSRQHQPDMLHMMQSVREGGILDADTSGSRNAVHYSQAYGRLHRRGLARTLTTYFQNAGSGRFFHYQESRTLTIREGARIQGFSDDFVFHGNLADQMLLVGNAVPLPLAEAIGQHIKQQIQHILPT</sequence>
<gene>
    <name evidence="8" type="ORF">EI684_04925</name>
</gene>
<dbReference type="AlphaFoldDB" id="A0A426U5Z6"/>
<dbReference type="GO" id="GO:0003886">
    <property type="term" value="F:DNA (cytosine-5-)-methyltransferase activity"/>
    <property type="evidence" value="ECO:0007669"/>
    <property type="project" value="UniProtKB-EC"/>
</dbReference>
<evidence type="ECO:0000313" key="8">
    <source>
        <dbReference type="EMBL" id="RRR75363.1"/>
    </source>
</evidence>
<dbReference type="Gene3D" id="3.90.120.10">
    <property type="entry name" value="DNA Methylase, subunit A, domain 2"/>
    <property type="match status" value="1"/>
</dbReference>
<dbReference type="EMBL" id="RSAS01000195">
    <property type="protein sequence ID" value="RRR75363.1"/>
    <property type="molecule type" value="Genomic_DNA"/>
</dbReference>
<evidence type="ECO:0000256" key="3">
    <source>
        <dbReference type="ARBA" id="ARBA00022679"/>
    </source>
</evidence>
<evidence type="ECO:0000313" key="9">
    <source>
        <dbReference type="Proteomes" id="UP000280307"/>
    </source>
</evidence>
<keyword evidence="2 6" id="KW-0489">Methyltransferase</keyword>
<feature type="active site" evidence="6">
    <location>
        <position position="79"/>
    </location>
</feature>
<organism evidence="8 9">
    <name type="scientific">Candidatus Viridilinea halotolerans</name>
    <dbReference type="NCBI Taxonomy" id="2491704"/>
    <lineage>
        <taxon>Bacteria</taxon>
        <taxon>Bacillati</taxon>
        <taxon>Chloroflexota</taxon>
        <taxon>Chloroflexia</taxon>
        <taxon>Chloroflexales</taxon>
        <taxon>Chloroflexineae</taxon>
        <taxon>Oscillochloridaceae</taxon>
        <taxon>Candidatus Viridilinea</taxon>
    </lineage>
</organism>
<evidence type="ECO:0000256" key="1">
    <source>
        <dbReference type="ARBA" id="ARBA00011975"/>
    </source>
</evidence>
<dbReference type="InterPro" id="IPR050390">
    <property type="entry name" value="C5-Methyltransferase"/>
</dbReference>
<dbReference type="GO" id="GO:0032259">
    <property type="term" value="P:methylation"/>
    <property type="evidence" value="ECO:0007669"/>
    <property type="project" value="UniProtKB-KW"/>
</dbReference>
<dbReference type="NCBIfam" id="TIGR00675">
    <property type="entry name" value="dcm"/>
    <property type="match status" value="1"/>
</dbReference>
<dbReference type="EC" id="2.1.1.37" evidence="1"/>
<evidence type="ECO:0000256" key="6">
    <source>
        <dbReference type="PROSITE-ProRule" id="PRU01016"/>
    </source>
</evidence>
<dbReference type="PROSITE" id="PS51679">
    <property type="entry name" value="SAM_MT_C5"/>
    <property type="match status" value="1"/>
</dbReference>
<evidence type="ECO:0000256" key="7">
    <source>
        <dbReference type="RuleBase" id="RU000416"/>
    </source>
</evidence>
<protein>
    <recommendedName>
        <fullName evidence="1">DNA (cytosine-5-)-methyltransferase</fullName>
        <ecNumber evidence="1">2.1.1.37</ecNumber>
    </recommendedName>
</protein>
<dbReference type="SUPFAM" id="SSF53335">
    <property type="entry name" value="S-adenosyl-L-methionine-dependent methyltransferases"/>
    <property type="match status" value="1"/>
</dbReference>
<comment type="caution">
    <text evidence="8">The sequence shown here is derived from an EMBL/GenBank/DDBJ whole genome shotgun (WGS) entry which is preliminary data.</text>
</comment>
<dbReference type="Pfam" id="PF00145">
    <property type="entry name" value="DNA_methylase"/>
    <property type="match status" value="1"/>
</dbReference>
<dbReference type="InterPro" id="IPR029063">
    <property type="entry name" value="SAM-dependent_MTases_sf"/>
</dbReference>
<evidence type="ECO:0000256" key="2">
    <source>
        <dbReference type="ARBA" id="ARBA00022603"/>
    </source>
</evidence>
<reference evidence="8 9" key="1">
    <citation type="submission" date="2018-12" db="EMBL/GenBank/DDBJ databases">
        <title>Genome Sequence of Candidatus Viridilinea halotolerans isolated from saline sulfide-rich spring.</title>
        <authorList>
            <person name="Grouzdev D.S."/>
            <person name="Burganskaya E.I."/>
            <person name="Krutkina M.S."/>
            <person name="Sukhacheva M.V."/>
            <person name="Gorlenko V.M."/>
        </authorList>
    </citation>
    <scope>NUCLEOTIDE SEQUENCE [LARGE SCALE GENOMIC DNA]</scope>
    <source>
        <strain evidence="8">Chok-6</strain>
    </source>
</reference>
<keyword evidence="4 6" id="KW-0949">S-adenosyl-L-methionine</keyword>
<comment type="similarity">
    <text evidence="6 7">Belongs to the class I-like SAM-binding methyltransferase superfamily. C5-methyltransferase family.</text>
</comment>
<dbReference type="GO" id="GO:0009307">
    <property type="term" value="P:DNA restriction-modification system"/>
    <property type="evidence" value="ECO:0007669"/>
    <property type="project" value="UniProtKB-KW"/>
</dbReference>
<evidence type="ECO:0000256" key="4">
    <source>
        <dbReference type="ARBA" id="ARBA00022691"/>
    </source>
</evidence>
<dbReference type="PRINTS" id="PR00105">
    <property type="entry name" value="C5METTRFRASE"/>
</dbReference>
<dbReference type="PANTHER" id="PTHR10629">
    <property type="entry name" value="CYTOSINE-SPECIFIC METHYLTRANSFERASE"/>
    <property type="match status" value="1"/>
</dbReference>
<keyword evidence="3 6" id="KW-0808">Transferase</keyword>
<dbReference type="PANTHER" id="PTHR10629:SF52">
    <property type="entry name" value="DNA (CYTOSINE-5)-METHYLTRANSFERASE 1"/>
    <property type="match status" value="1"/>
</dbReference>
<dbReference type="GO" id="GO:0003677">
    <property type="term" value="F:DNA binding"/>
    <property type="evidence" value="ECO:0007669"/>
    <property type="project" value="TreeGrafter"/>
</dbReference>
<accession>A0A426U5Z6</accession>
<dbReference type="Proteomes" id="UP000280307">
    <property type="component" value="Unassembled WGS sequence"/>
</dbReference>
<name>A0A426U5Z6_9CHLR</name>